<keyword evidence="1" id="KW-0813">Transport</keyword>
<evidence type="ECO:0000256" key="7">
    <source>
        <dbReference type="SAM" id="MobiDB-lite"/>
    </source>
</evidence>
<keyword evidence="8" id="KW-1133">Transmembrane helix</keyword>
<reference evidence="10 11" key="1">
    <citation type="journal article" date="2020" name="J Geophys Res Biogeosci">
        <title>Magnetotaxis as an Adaptation to Enable Bacterial Shuttling of Microbial Sulfur and Sulfur Cycling Across Aquatic Oxic#Anoxic Interfaces.</title>
        <authorList>
            <person name="Li J."/>
            <person name="Liu P."/>
            <person name="Wang J."/>
            <person name="Roberts A.P."/>
            <person name="Pan Y."/>
        </authorList>
    </citation>
    <scope>NUCLEOTIDE SEQUENCE [LARGE SCALE GENOMIC DNA]</scope>
    <source>
        <strain evidence="10 11">MYR-1_YQ</strain>
    </source>
</reference>
<dbReference type="EMBL" id="JABXWD010000004">
    <property type="protein sequence ID" value="MBV6340055.1"/>
    <property type="molecule type" value="Genomic_DNA"/>
</dbReference>
<dbReference type="Gene3D" id="1.10.760.10">
    <property type="entry name" value="Cytochrome c-like domain"/>
    <property type="match status" value="2"/>
</dbReference>
<organism evidence="10 11">
    <name type="scientific">Candidatus Magnetobacterium casense</name>
    <dbReference type="NCBI Taxonomy" id="1455061"/>
    <lineage>
        <taxon>Bacteria</taxon>
        <taxon>Pseudomonadati</taxon>
        <taxon>Nitrospirota</taxon>
        <taxon>Thermodesulfovibrionia</taxon>
        <taxon>Thermodesulfovibrionales</taxon>
        <taxon>Candidatus Magnetobacteriaceae</taxon>
        <taxon>Candidatus Magnetobacterium</taxon>
    </lineage>
</organism>
<keyword evidence="4" id="KW-0249">Electron transport</keyword>
<feature type="transmembrane region" description="Helical" evidence="8">
    <location>
        <begin position="467"/>
        <end position="488"/>
    </location>
</feature>
<evidence type="ECO:0000256" key="6">
    <source>
        <dbReference type="PROSITE-ProRule" id="PRU00433"/>
    </source>
</evidence>
<comment type="caution">
    <text evidence="10">The sequence shown here is derived from an EMBL/GenBank/DDBJ whole genome shotgun (WGS) entry which is preliminary data.</text>
</comment>
<feature type="region of interest" description="Disordered" evidence="7">
    <location>
        <begin position="83"/>
        <end position="110"/>
    </location>
</feature>
<dbReference type="Pfam" id="PF00034">
    <property type="entry name" value="Cytochrom_C"/>
    <property type="match status" value="1"/>
</dbReference>
<keyword evidence="11" id="KW-1185">Reference proteome</keyword>
<keyword evidence="5 6" id="KW-0408">Iron</keyword>
<sequence length="498" mass="55274">MKTIAAIILVIVSLMFPVSGYSEDAPKTEEKKPVDASAGKSIYDAWCAQCHGYKGDADAYTKDVTLPLPRDFAFGVFKFRSSSPGEPPTDADLTRIIRKGNPGTSMPPWERFSDDEVKAIVAHVKTFAPDVFSSEAKSIKLDNPPKSTPESIAKGKELFNKAKCVECHGTEGRGNGEKGWQEDFKTDWGYRVAPANYTHAWELRNGSDLVDIYRTISAGLSGTPMTSYLDSLKDDERWALAHFIKSLQVTRKLGLALKVKQVKSLPTSADDPVWKEVEYLDLPMGGQLMFEPRHFIPTITNARLRGVYTPTEIAVMLEWTDKQPSRGADNVPPDAAQIQFPTKMEEGAERPYFYLGSRKATVNLWQWKASEDNKAASLTGKGYDMAPESKEKQNVTAVGTYTDGLYRVIFKRALNTDAADDSVFTVGKFIPVAVQLFDGNNGEADNKAAISAWYFLMTEPPTPLKVYVMPPIVTALVFAVGLMMHNGMRVQRKNKKKK</sequence>
<feature type="domain" description="Cytochrome c" evidence="9">
    <location>
        <begin position="34"/>
        <end position="128"/>
    </location>
</feature>
<feature type="domain" description="Cytochrome c" evidence="9">
    <location>
        <begin position="150"/>
        <end position="248"/>
    </location>
</feature>
<dbReference type="InterPro" id="IPR009056">
    <property type="entry name" value="Cyt_c-like_dom"/>
</dbReference>
<evidence type="ECO:0000256" key="3">
    <source>
        <dbReference type="ARBA" id="ARBA00022723"/>
    </source>
</evidence>
<evidence type="ECO:0000259" key="9">
    <source>
        <dbReference type="PROSITE" id="PS51007"/>
    </source>
</evidence>
<dbReference type="PROSITE" id="PS51007">
    <property type="entry name" value="CYTC"/>
    <property type="match status" value="2"/>
</dbReference>
<dbReference type="Pfam" id="PF09459">
    <property type="entry name" value="EB_dh"/>
    <property type="match status" value="1"/>
</dbReference>
<dbReference type="Proteomes" id="UP001196980">
    <property type="component" value="Unassembled WGS sequence"/>
</dbReference>
<accession>A0ABS6RTV2</accession>
<keyword evidence="8" id="KW-0472">Membrane</keyword>
<dbReference type="PANTHER" id="PTHR33751">
    <property type="entry name" value="CBB3-TYPE CYTOCHROME C OXIDASE SUBUNIT FIXP"/>
    <property type="match status" value="1"/>
</dbReference>
<dbReference type="InterPro" id="IPR019020">
    <property type="entry name" value="Cyt-c552/DMSO_Rdtase_haem-bd"/>
</dbReference>
<dbReference type="InterPro" id="IPR036909">
    <property type="entry name" value="Cyt_c-like_dom_sf"/>
</dbReference>
<evidence type="ECO:0000256" key="8">
    <source>
        <dbReference type="SAM" id="Phobius"/>
    </source>
</evidence>
<proteinExistence type="predicted"/>
<dbReference type="RefSeq" id="WP_218250674.1">
    <property type="nucleotide sequence ID" value="NZ_JABXWD010000004.1"/>
</dbReference>
<name>A0ABS6RTV2_9BACT</name>
<protein>
    <submittedName>
        <fullName evidence="10">C-type cytochrome</fullName>
    </submittedName>
</protein>
<gene>
    <name evidence="10" type="ORF">HWQ67_00505</name>
</gene>
<keyword evidence="2 6" id="KW-0349">Heme</keyword>
<evidence type="ECO:0000256" key="1">
    <source>
        <dbReference type="ARBA" id="ARBA00022448"/>
    </source>
</evidence>
<evidence type="ECO:0000256" key="2">
    <source>
        <dbReference type="ARBA" id="ARBA00022617"/>
    </source>
</evidence>
<dbReference type="SUPFAM" id="SSF46626">
    <property type="entry name" value="Cytochrome c"/>
    <property type="match status" value="2"/>
</dbReference>
<evidence type="ECO:0000256" key="4">
    <source>
        <dbReference type="ARBA" id="ARBA00022982"/>
    </source>
</evidence>
<keyword evidence="3 6" id="KW-0479">Metal-binding</keyword>
<dbReference type="PANTHER" id="PTHR33751:SF1">
    <property type="entry name" value="CBB3-TYPE CYTOCHROME C OXIDASE SUBUNIT FIXP"/>
    <property type="match status" value="1"/>
</dbReference>
<evidence type="ECO:0000313" key="11">
    <source>
        <dbReference type="Proteomes" id="UP001196980"/>
    </source>
</evidence>
<dbReference type="InterPro" id="IPR050597">
    <property type="entry name" value="Cytochrome_c_Oxidase_Subunit"/>
</dbReference>
<keyword evidence="8" id="KW-0812">Transmembrane</keyword>
<evidence type="ECO:0000256" key="5">
    <source>
        <dbReference type="ARBA" id="ARBA00023004"/>
    </source>
</evidence>
<dbReference type="Gene3D" id="2.60.40.1190">
    <property type="match status" value="1"/>
</dbReference>
<evidence type="ECO:0000313" key="10">
    <source>
        <dbReference type="EMBL" id="MBV6340055.1"/>
    </source>
</evidence>
<dbReference type="Pfam" id="PF13442">
    <property type="entry name" value="Cytochrome_CBB3"/>
    <property type="match status" value="1"/>
</dbReference>